<name>A0A1B9FVZ5_9TREE</name>
<evidence type="ECO:0000313" key="1">
    <source>
        <dbReference type="EMBL" id="OCF22935.1"/>
    </source>
</evidence>
<dbReference type="AlphaFoldDB" id="A0A1B9FVZ5"/>
<sequence length="116" mass="12250">MGLHAQGIKLTVIAIPTPRPASAMSLLRSSPKIRILAMGKKAKPLFSTQLTPPAVVGTPSHGDMAIGKEEVVNSTEESNTHIDSDPRAGGGECVLGGFSVVLMLYPMHMLLGYLEI</sequence>
<reference evidence="1" key="1">
    <citation type="submission" date="2013-07" db="EMBL/GenBank/DDBJ databases">
        <title>The Genome Sequence of Cryptococcus bestiolae CBS10118.</title>
        <authorList>
            <consortium name="The Broad Institute Genome Sequencing Platform"/>
            <person name="Cuomo C."/>
            <person name="Litvintseva A."/>
            <person name="Chen Y."/>
            <person name="Heitman J."/>
            <person name="Sun S."/>
            <person name="Springer D."/>
            <person name="Dromer F."/>
            <person name="Young S.K."/>
            <person name="Zeng Q."/>
            <person name="Gargeya S."/>
            <person name="Fitzgerald M."/>
            <person name="Abouelleil A."/>
            <person name="Alvarado L."/>
            <person name="Berlin A.M."/>
            <person name="Chapman S.B."/>
            <person name="Dewar J."/>
            <person name="Goldberg J."/>
            <person name="Griggs A."/>
            <person name="Gujja S."/>
            <person name="Hansen M."/>
            <person name="Howarth C."/>
            <person name="Imamovic A."/>
            <person name="Larimer J."/>
            <person name="McCowan C."/>
            <person name="Murphy C."/>
            <person name="Pearson M."/>
            <person name="Priest M."/>
            <person name="Roberts A."/>
            <person name="Saif S."/>
            <person name="Shea T."/>
            <person name="Sykes S."/>
            <person name="Wortman J."/>
            <person name="Nusbaum C."/>
            <person name="Birren B."/>
        </authorList>
    </citation>
    <scope>NUCLEOTIDE SEQUENCE [LARGE SCALE GENOMIC DNA]</scope>
    <source>
        <strain evidence="1">CBS 10118</strain>
    </source>
</reference>
<gene>
    <name evidence="1" type="ORF">I302_07285</name>
</gene>
<organism evidence="1">
    <name type="scientific">Kwoniella bestiolae CBS 10118</name>
    <dbReference type="NCBI Taxonomy" id="1296100"/>
    <lineage>
        <taxon>Eukaryota</taxon>
        <taxon>Fungi</taxon>
        <taxon>Dikarya</taxon>
        <taxon>Basidiomycota</taxon>
        <taxon>Agaricomycotina</taxon>
        <taxon>Tremellomycetes</taxon>
        <taxon>Tremellales</taxon>
        <taxon>Cryptococcaceae</taxon>
        <taxon>Kwoniella</taxon>
    </lineage>
</organism>
<protein>
    <submittedName>
        <fullName evidence="1">Uncharacterized protein</fullName>
    </submittedName>
</protein>
<dbReference type="EMBL" id="KI894024">
    <property type="protein sequence ID" value="OCF22935.1"/>
    <property type="molecule type" value="Genomic_DNA"/>
</dbReference>
<reference evidence="1" key="2">
    <citation type="submission" date="2014-01" db="EMBL/GenBank/DDBJ databases">
        <title>Evolution of pathogenesis and genome organization in the Tremellales.</title>
        <authorList>
            <person name="Cuomo C."/>
            <person name="Litvintseva A."/>
            <person name="Heitman J."/>
            <person name="Chen Y."/>
            <person name="Sun S."/>
            <person name="Springer D."/>
            <person name="Dromer F."/>
            <person name="Young S."/>
            <person name="Zeng Q."/>
            <person name="Chapman S."/>
            <person name="Gujja S."/>
            <person name="Saif S."/>
            <person name="Birren B."/>
        </authorList>
    </citation>
    <scope>NUCLEOTIDE SEQUENCE</scope>
    <source>
        <strain evidence="1">CBS 10118</strain>
    </source>
</reference>
<proteinExistence type="predicted"/>
<dbReference type="VEuPathDB" id="FungiDB:I302_07285"/>
<accession>A0A1B9FVZ5</accession>